<dbReference type="AlphaFoldDB" id="D8RR05"/>
<dbReference type="STRING" id="88036.D8RR05"/>
<reference evidence="1 2" key="1">
    <citation type="journal article" date="2011" name="Science">
        <title>The Selaginella genome identifies genetic changes associated with the evolution of vascular plants.</title>
        <authorList>
            <person name="Banks J.A."/>
            <person name="Nishiyama T."/>
            <person name="Hasebe M."/>
            <person name="Bowman J.L."/>
            <person name="Gribskov M."/>
            <person name="dePamphilis C."/>
            <person name="Albert V.A."/>
            <person name="Aono N."/>
            <person name="Aoyama T."/>
            <person name="Ambrose B.A."/>
            <person name="Ashton N.W."/>
            <person name="Axtell M.J."/>
            <person name="Barker E."/>
            <person name="Barker M.S."/>
            <person name="Bennetzen J.L."/>
            <person name="Bonawitz N.D."/>
            <person name="Chapple C."/>
            <person name="Cheng C."/>
            <person name="Correa L.G."/>
            <person name="Dacre M."/>
            <person name="DeBarry J."/>
            <person name="Dreyer I."/>
            <person name="Elias M."/>
            <person name="Engstrom E.M."/>
            <person name="Estelle M."/>
            <person name="Feng L."/>
            <person name="Finet C."/>
            <person name="Floyd S.K."/>
            <person name="Frommer W.B."/>
            <person name="Fujita T."/>
            <person name="Gramzow L."/>
            <person name="Gutensohn M."/>
            <person name="Harholt J."/>
            <person name="Hattori M."/>
            <person name="Heyl A."/>
            <person name="Hirai T."/>
            <person name="Hiwatashi Y."/>
            <person name="Ishikawa M."/>
            <person name="Iwata M."/>
            <person name="Karol K.G."/>
            <person name="Koehler B."/>
            <person name="Kolukisaoglu U."/>
            <person name="Kubo M."/>
            <person name="Kurata T."/>
            <person name="Lalonde S."/>
            <person name="Li K."/>
            <person name="Li Y."/>
            <person name="Litt A."/>
            <person name="Lyons E."/>
            <person name="Manning G."/>
            <person name="Maruyama T."/>
            <person name="Michael T.P."/>
            <person name="Mikami K."/>
            <person name="Miyazaki S."/>
            <person name="Morinaga S."/>
            <person name="Murata T."/>
            <person name="Mueller-Roeber B."/>
            <person name="Nelson D.R."/>
            <person name="Obara M."/>
            <person name="Oguri Y."/>
            <person name="Olmstead R.G."/>
            <person name="Onodera N."/>
            <person name="Petersen B.L."/>
            <person name="Pils B."/>
            <person name="Prigge M."/>
            <person name="Rensing S.A."/>
            <person name="Riano-Pachon D.M."/>
            <person name="Roberts A.W."/>
            <person name="Sato Y."/>
            <person name="Scheller H.V."/>
            <person name="Schulz B."/>
            <person name="Schulz C."/>
            <person name="Shakirov E.V."/>
            <person name="Shibagaki N."/>
            <person name="Shinohara N."/>
            <person name="Shippen D.E."/>
            <person name="Soerensen I."/>
            <person name="Sotooka R."/>
            <person name="Sugimoto N."/>
            <person name="Sugita M."/>
            <person name="Sumikawa N."/>
            <person name="Tanurdzic M."/>
            <person name="Theissen G."/>
            <person name="Ulvskov P."/>
            <person name="Wakazuki S."/>
            <person name="Weng J.K."/>
            <person name="Willats W.W."/>
            <person name="Wipf D."/>
            <person name="Wolf P.G."/>
            <person name="Yang L."/>
            <person name="Zimmer A.D."/>
            <person name="Zhu Q."/>
            <person name="Mitros T."/>
            <person name="Hellsten U."/>
            <person name="Loque D."/>
            <person name="Otillar R."/>
            <person name="Salamov A."/>
            <person name="Schmutz J."/>
            <person name="Shapiro H."/>
            <person name="Lindquist E."/>
            <person name="Lucas S."/>
            <person name="Rokhsar D."/>
            <person name="Grigoriev I.V."/>
        </authorList>
    </citation>
    <scope>NUCLEOTIDE SEQUENCE [LARGE SCALE GENOMIC DNA]</scope>
</reference>
<dbReference type="KEGG" id="smo:SELMODRAFT_413906"/>
<evidence type="ECO:0008006" key="3">
    <source>
        <dbReference type="Google" id="ProtNLM"/>
    </source>
</evidence>
<dbReference type="HOGENOM" id="CLU_038521_0_0_1"/>
<evidence type="ECO:0000313" key="2">
    <source>
        <dbReference type="Proteomes" id="UP000001514"/>
    </source>
</evidence>
<proteinExistence type="predicted"/>
<dbReference type="GO" id="GO:0043248">
    <property type="term" value="P:proteasome assembly"/>
    <property type="evidence" value="ECO:0007669"/>
    <property type="project" value="InterPro"/>
</dbReference>
<dbReference type="PANTHER" id="PTHR13554">
    <property type="entry name" value="26S PROTEASOME NON-ATPASE REGULATORY SUBUNIT 5-RELATED"/>
    <property type="match status" value="1"/>
</dbReference>
<dbReference type="InterPro" id="IPR019538">
    <property type="entry name" value="PSMD5"/>
</dbReference>
<dbReference type="Pfam" id="PF10508">
    <property type="entry name" value="Proteasom_PSMB"/>
    <property type="match status" value="1"/>
</dbReference>
<dbReference type="Gramene" id="EFJ25314">
    <property type="protein sequence ID" value="EFJ25314"/>
    <property type="gene ID" value="SELMODRAFT_413906"/>
</dbReference>
<dbReference type="Proteomes" id="UP000001514">
    <property type="component" value="Unassembled WGS sequence"/>
</dbReference>
<dbReference type="EMBL" id="GL377587">
    <property type="protein sequence ID" value="EFJ25314.1"/>
    <property type="molecule type" value="Genomic_DNA"/>
</dbReference>
<dbReference type="OMA" id="WRSARHY"/>
<sequence length="451" mass="48794">MVGMMAIDSVDTNLLLVEASNLAAHPGALPESSVSDFLAKYPFPVLFSVLSTAETPELVSAIVNAVEKILQSPFGHSMLIGVLPYANAGLNAGSPQIRRLACFSEIIFGASQNSLKELAIHGSSLVQIRALSLAARIFGLSDVAAAAVQTSGILFVLEGQLKNSSDTLAQLNAFEILSELAETPTGARLLLAGTFVSQLVFWIQNAEVDSMVRSRSMQVASRLIKTISEPDALQIIDAIGNCLGRVENLARSSERWDKDEKDAALDALGQIGSFSHGAQVLLLRGARPPALYVVHSAFKPELAGIHALALIAGSEREDVLLNEQAENVLRDLIFDAIHVSSQKTLSNSLLHLLKQTAELREAVYRLLVPLASRTWCLLEVSSNDGLVDFIVDARIESSKQGSYFSLHGSWQELKFNAHHRHGMEARLLCCSGHRIETSHPVSAWRYTGKAE</sequence>
<accession>D8RR05</accession>
<keyword evidence="2" id="KW-1185">Reference proteome</keyword>
<name>D8RR05_SELML</name>
<dbReference type="InParanoid" id="D8RR05"/>
<dbReference type="PANTHER" id="PTHR13554:SF10">
    <property type="entry name" value="26S PROTEASOME NON-ATPASE REGULATORY SUBUNIT 5"/>
    <property type="match status" value="1"/>
</dbReference>
<evidence type="ECO:0000313" key="1">
    <source>
        <dbReference type="EMBL" id="EFJ25314.1"/>
    </source>
</evidence>
<dbReference type="InterPro" id="IPR011989">
    <property type="entry name" value="ARM-like"/>
</dbReference>
<dbReference type="InterPro" id="IPR016024">
    <property type="entry name" value="ARM-type_fold"/>
</dbReference>
<organism evidence="2">
    <name type="scientific">Selaginella moellendorffii</name>
    <name type="common">Spikemoss</name>
    <dbReference type="NCBI Taxonomy" id="88036"/>
    <lineage>
        <taxon>Eukaryota</taxon>
        <taxon>Viridiplantae</taxon>
        <taxon>Streptophyta</taxon>
        <taxon>Embryophyta</taxon>
        <taxon>Tracheophyta</taxon>
        <taxon>Lycopodiopsida</taxon>
        <taxon>Selaginellales</taxon>
        <taxon>Selaginellaceae</taxon>
        <taxon>Selaginella</taxon>
    </lineage>
</organism>
<dbReference type="SUPFAM" id="SSF48371">
    <property type="entry name" value="ARM repeat"/>
    <property type="match status" value="1"/>
</dbReference>
<dbReference type="eggNOG" id="KOG4413">
    <property type="taxonomic scope" value="Eukaryota"/>
</dbReference>
<gene>
    <name evidence="1" type="ORF">SELMODRAFT_413906</name>
</gene>
<protein>
    <recommendedName>
        <fullName evidence="3">26S proteasome non-ATPase regulatory subunit 5</fullName>
    </recommendedName>
</protein>
<dbReference type="FunCoup" id="D8RR05">
    <property type="interactions" value="2856"/>
</dbReference>
<dbReference type="Gene3D" id="1.25.10.10">
    <property type="entry name" value="Leucine-rich Repeat Variant"/>
    <property type="match status" value="1"/>
</dbReference>